<comment type="caution">
    <text evidence="1">The sequence shown here is derived from an EMBL/GenBank/DDBJ whole genome shotgun (WGS) entry which is preliminary data.</text>
</comment>
<dbReference type="Proteomes" id="UP000192713">
    <property type="component" value="Unassembled WGS sequence"/>
</dbReference>
<organism evidence="1 2">
    <name type="scientific">Mycolicibacter kumamotonensis</name>
    <dbReference type="NCBI Taxonomy" id="354243"/>
    <lineage>
        <taxon>Bacteria</taxon>
        <taxon>Bacillati</taxon>
        <taxon>Actinomycetota</taxon>
        <taxon>Actinomycetes</taxon>
        <taxon>Mycobacteriales</taxon>
        <taxon>Mycobacteriaceae</taxon>
        <taxon>Mycolicibacter</taxon>
    </lineage>
</organism>
<dbReference type="EMBL" id="MVHU01000020">
    <property type="protein sequence ID" value="ORA78709.1"/>
    <property type="molecule type" value="Genomic_DNA"/>
</dbReference>
<proteinExistence type="predicted"/>
<sequence>MLSAQTGHTLRVSDAALQAEASWCEALAGKLVGNAAPDGAVSSLLGSAAAVTALNALVAAAGANCTARMHATAMKLAAAASGYAANEADAAARMQSIAPPTVC</sequence>
<evidence type="ECO:0000313" key="2">
    <source>
        <dbReference type="Proteomes" id="UP000192713"/>
    </source>
</evidence>
<evidence type="ECO:0000313" key="1">
    <source>
        <dbReference type="EMBL" id="ORA78709.1"/>
    </source>
</evidence>
<protein>
    <recommendedName>
        <fullName evidence="3">ESX-1 secretion-associated protein</fullName>
    </recommendedName>
</protein>
<reference evidence="1 2" key="1">
    <citation type="submission" date="2017-02" db="EMBL/GenBank/DDBJ databases">
        <title>The new phylogeny of genus Mycobacterium.</title>
        <authorList>
            <person name="Tortoli E."/>
            <person name="Trovato A."/>
            <person name="Cirillo D.M."/>
        </authorList>
    </citation>
    <scope>NUCLEOTIDE SEQUENCE [LARGE SCALE GENOMIC DNA]</scope>
    <source>
        <strain evidence="1 2">DSM 45093</strain>
    </source>
</reference>
<dbReference type="AlphaFoldDB" id="A0A1X0E2D3"/>
<gene>
    <name evidence="1" type="ORF">BST28_14105</name>
</gene>
<evidence type="ECO:0008006" key="3">
    <source>
        <dbReference type="Google" id="ProtNLM"/>
    </source>
</evidence>
<name>A0A1X0E2D3_9MYCO</name>
<accession>A0A1X0E2D3</accession>